<reference evidence="2" key="1">
    <citation type="submission" date="2020-05" db="EMBL/GenBank/DDBJ databases">
        <authorList>
            <person name="Chiriac C."/>
            <person name="Salcher M."/>
            <person name="Ghai R."/>
            <person name="Kavagutti S V."/>
        </authorList>
    </citation>
    <scope>NUCLEOTIDE SEQUENCE</scope>
</reference>
<protein>
    <submittedName>
        <fullName evidence="2">Unannotated protein</fullName>
    </submittedName>
</protein>
<dbReference type="AlphaFoldDB" id="A0A6J5ZK85"/>
<feature type="region of interest" description="Disordered" evidence="1">
    <location>
        <begin position="61"/>
        <end position="81"/>
    </location>
</feature>
<gene>
    <name evidence="2" type="ORF">UFOPK3522_00619</name>
</gene>
<sequence length="127" mass="13491">MMSNSPSNDPDESRTEALARIEATERGLEQLAATVRASTSELQQELAQLRLNVIEMHNHAVSRPTPLTEPPVGGDAPEGSTEGARLVALDLVGRGVALDEAKQRLIDAFPGVDAERVLREVGATPGV</sequence>
<organism evidence="2">
    <name type="scientific">freshwater metagenome</name>
    <dbReference type="NCBI Taxonomy" id="449393"/>
    <lineage>
        <taxon>unclassified sequences</taxon>
        <taxon>metagenomes</taxon>
        <taxon>ecological metagenomes</taxon>
    </lineage>
</organism>
<accession>A0A6J5ZK85</accession>
<name>A0A6J5ZK85_9ZZZZ</name>
<evidence type="ECO:0000256" key="1">
    <source>
        <dbReference type="SAM" id="MobiDB-lite"/>
    </source>
</evidence>
<dbReference type="EMBL" id="CAESAO010000038">
    <property type="protein sequence ID" value="CAB4341327.1"/>
    <property type="molecule type" value="Genomic_DNA"/>
</dbReference>
<evidence type="ECO:0000313" key="2">
    <source>
        <dbReference type="EMBL" id="CAB4341327.1"/>
    </source>
</evidence>
<proteinExistence type="predicted"/>